<evidence type="ECO:0000256" key="3">
    <source>
        <dbReference type="ARBA" id="ARBA00022448"/>
    </source>
</evidence>
<dbReference type="AlphaFoldDB" id="A0A558HS73"/>
<feature type="compositionally biased region" description="Basic and acidic residues" evidence="10">
    <location>
        <begin position="165"/>
        <end position="176"/>
    </location>
</feature>
<dbReference type="Proteomes" id="UP000319941">
    <property type="component" value="Unassembled WGS sequence"/>
</dbReference>
<evidence type="ECO:0000313" key="14">
    <source>
        <dbReference type="Proteomes" id="UP000319941"/>
    </source>
</evidence>
<comment type="subcellular location">
    <subcellularLocation>
        <location evidence="1">Cell inner membrane</location>
        <topology evidence="1">Single-pass membrane protein</topology>
        <orientation evidence="1">Periplasmic side</orientation>
    </subcellularLocation>
</comment>
<dbReference type="RefSeq" id="WP_024951530.1">
    <property type="nucleotide sequence ID" value="NZ_CAWOWR010000087.1"/>
</dbReference>
<evidence type="ECO:0000256" key="5">
    <source>
        <dbReference type="ARBA" id="ARBA00022519"/>
    </source>
</evidence>
<evidence type="ECO:0000256" key="1">
    <source>
        <dbReference type="ARBA" id="ARBA00004383"/>
    </source>
</evidence>
<organism evidence="13 14">
    <name type="scientific">Cobetia crustatorum</name>
    <dbReference type="NCBI Taxonomy" id="553385"/>
    <lineage>
        <taxon>Bacteria</taxon>
        <taxon>Pseudomonadati</taxon>
        <taxon>Pseudomonadota</taxon>
        <taxon>Gammaproteobacteria</taxon>
        <taxon>Oceanospirillales</taxon>
        <taxon>Halomonadaceae</taxon>
        <taxon>Cobetia</taxon>
    </lineage>
</organism>
<reference evidence="13 14" key="1">
    <citation type="submission" date="2019-07" db="EMBL/GenBank/DDBJ databases">
        <title>Diversity of Bacteria from Kongsfjorden, Arctic.</title>
        <authorList>
            <person name="Yu Y."/>
        </authorList>
    </citation>
    <scope>NUCLEOTIDE SEQUENCE [LARGE SCALE GENOMIC DNA]</scope>
    <source>
        <strain evidence="13 14">SM1923</strain>
    </source>
</reference>
<name>A0A558HS73_9GAMM</name>
<keyword evidence="4" id="KW-1003">Cell membrane</keyword>
<keyword evidence="8 11" id="KW-1133">Transmembrane helix</keyword>
<dbReference type="GO" id="GO:0015031">
    <property type="term" value="P:protein transport"/>
    <property type="evidence" value="ECO:0007669"/>
    <property type="project" value="UniProtKB-KW"/>
</dbReference>
<dbReference type="NCBIfam" id="TIGR01352">
    <property type="entry name" value="tonB_Cterm"/>
    <property type="match status" value="1"/>
</dbReference>
<accession>A0A558HS73</accession>
<feature type="domain" description="TonB C-terminal" evidence="12">
    <location>
        <begin position="229"/>
        <end position="275"/>
    </location>
</feature>
<evidence type="ECO:0000256" key="11">
    <source>
        <dbReference type="SAM" id="Phobius"/>
    </source>
</evidence>
<dbReference type="InterPro" id="IPR006260">
    <property type="entry name" value="TonB/TolA_C"/>
</dbReference>
<dbReference type="PANTHER" id="PTHR33446">
    <property type="entry name" value="PROTEIN TONB-RELATED"/>
    <property type="match status" value="1"/>
</dbReference>
<gene>
    <name evidence="13" type="ORF">FQP86_05535</name>
</gene>
<sequence length="305" mass="32331">MAAPSGWWEPLHSVTDPITYVPVTRVHRRVVAWGAALAIHVGIGWWLLGSGLLIPPQVQPLPRPVMLDVTLVSEATSAAVKSDVIAEQAQQASGSGREAIAHAGPEAPAPPQEGEAEPVTAAAAQPTMTEAAPASLVLPQHIPEVIATQTDSPQQVAHSELLPDTPDREQEAREQDDVLAQVQASGQTREVVGELASRKAARASARARYINDWTGAVQSFGNLHYPAPANLSGELRIRAVVLPNGQLEYAEVLQSSGHAELDQAALDTVYGAAPYASFDESLKGMSRLTITRIWRFGPGNDSGAP</sequence>
<dbReference type="SUPFAM" id="SSF74653">
    <property type="entry name" value="TolA/TonB C-terminal domain"/>
    <property type="match status" value="1"/>
</dbReference>
<dbReference type="GO" id="GO:0055085">
    <property type="term" value="P:transmembrane transport"/>
    <property type="evidence" value="ECO:0007669"/>
    <property type="project" value="InterPro"/>
</dbReference>
<dbReference type="EMBL" id="VNFH01000003">
    <property type="protein sequence ID" value="TVU71987.1"/>
    <property type="molecule type" value="Genomic_DNA"/>
</dbReference>
<evidence type="ECO:0000313" key="13">
    <source>
        <dbReference type="EMBL" id="TVU71987.1"/>
    </source>
</evidence>
<comment type="caution">
    <text evidence="13">The sequence shown here is derived from an EMBL/GenBank/DDBJ whole genome shotgun (WGS) entry which is preliminary data.</text>
</comment>
<evidence type="ECO:0000259" key="12">
    <source>
        <dbReference type="Pfam" id="PF03544"/>
    </source>
</evidence>
<dbReference type="InterPro" id="IPR051045">
    <property type="entry name" value="TonB-dependent_transducer"/>
</dbReference>
<keyword evidence="14" id="KW-1185">Reference proteome</keyword>
<protein>
    <submittedName>
        <fullName evidence="13">TonB family protein</fullName>
    </submittedName>
</protein>
<comment type="similarity">
    <text evidence="2">Belongs to the TonB family.</text>
</comment>
<evidence type="ECO:0000256" key="8">
    <source>
        <dbReference type="ARBA" id="ARBA00022989"/>
    </source>
</evidence>
<dbReference type="InterPro" id="IPR037682">
    <property type="entry name" value="TonB_C"/>
</dbReference>
<evidence type="ECO:0000256" key="10">
    <source>
        <dbReference type="SAM" id="MobiDB-lite"/>
    </source>
</evidence>
<dbReference type="GO" id="GO:0005886">
    <property type="term" value="C:plasma membrane"/>
    <property type="evidence" value="ECO:0007669"/>
    <property type="project" value="UniProtKB-SubCell"/>
</dbReference>
<keyword evidence="7" id="KW-0653">Protein transport</keyword>
<dbReference type="Pfam" id="PF03544">
    <property type="entry name" value="TonB_C"/>
    <property type="match status" value="1"/>
</dbReference>
<dbReference type="Gene3D" id="3.30.1150.10">
    <property type="match status" value="1"/>
</dbReference>
<feature type="region of interest" description="Disordered" evidence="10">
    <location>
        <begin position="89"/>
        <end position="124"/>
    </location>
</feature>
<keyword evidence="5" id="KW-0997">Cell inner membrane</keyword>
<evidence type="ECO:0000256" key="7">
    <source>
        <dbReference type="ARBA" id="ARBA00022927"/>
    </source>
</evidence>
<proteinExistence type="inferred from homology"/>
<keyword evidence="6 11" id="KW-0812">Transmembrane</keyword>
<feature type="region of interest" description="Disordered" evidence="10">
    <location>
        <begin position="150"/>
        <end position="177"/>
    </location>
</feature>
<evidence type="ECO:0000256" key="9">
    <source>
        <dbReference type="ARBA" id="ARBA00023136"/>
    </source>
</evidence>
<evidence type="ECO:0000256" key="4">
    <source>
        <dbReference type="ARBA" id="ARBA00022475"/>
    </source>
</evidence>
<dbReference type="STRING" id="553385.GCA_000591415_01318"/>
<evidence type="ECO:0000256" key="2">
    <source>
        <dbReference type="ARBA" id="ARBA00006555"/>
    </source>
</evidence>
<keyword evidence="9 11" id="KW-0472">Membrane</keyword>
<keyword evidence="3" id="KW-0813">Transport</keyword>
<dbReference type="OrthoDB" id="9803361at2"/>
<feature type="transmembrane region" description="Helical" evidence="11">
    <location>
        <begin position="30"/>
        <end position="54"/>
    </location>
</feature>
<evidence type="ECO:0000256" key="6">
    <source>
        <dbReference type="ARBA" id="ARBA00022692"/>
    </source>
</evidence>